<dbReference type="AlphaFoldDB" id="A0A1I7XYX3"/>
<dbReference type="GO" id="GO:0016645">
    <property type="term" value="F:oxidoreductase activity, acting on the CH-NH group of donors"/>
    <property type="evidence" value="ECO:0007669"/>
    <property type="project" value="InterPro"/>
</dbReference>
<dbReference type="Proteomes" id="UP000095287">
    <property type="component" value="Unplaced"/>
</dbReference>
<dbReference type="Pfam" id="PF05430">
    <property type="entry name" value="Methyltransf_30"/>
    <property type="match status" value="1"/>
</dbReference>
<dbReference type="WBParaSite" id="L893_g10888.t1">
    <property type="protein sequence ID" value="L893_g10888.t1"/>
    <property type="gene ID" value="L893_g10888"/>
</dbReference>
<feature type="domain" description="MnmC-like methyltransferase" evidence="1">
    <location>
        <begin position="52"/>
        <end position="152"/>
    </location>
</feature>
<sequence length="294" mass="31989">MVCPSVGGGDLNSRFAKPALDWEPVFWRPGRPGVRIRNAADLAILYARLPEELQPQAQELLAAWPMLVPGIHRLELDEGRVTLTLAFGQAETMMRELQCHADAFYLDGFAPRGNPSMWSRSVLGQLVRLAAPGATAASWCCAGQVRRDLASQALERLALDQDWVQWLDREQGSALAGVPLQGGGLYFPQGMVVDPGALVACLLNHPLIECLPEHVSLQAGQEPGLWDVCNQRGECLESSNRVVIAAAAESLNLLPDELLAQHPMPRLAAMQRLAGQVTYLPAEYALTRGEVTLS</sequence>
<evidence type="ECO:0000313" key="3">
    <source>
        <dbReference type="WBParaSite" id="L893_g10888.t1"/>
    </source>
</evidence>
<proteinExistence type="predicted"/>
<protein>
    <submittedName>
        <fullName evidence="3">Methyltransf_30 domain-containing protein</fullName>
    </submittedName>
</protein>
<dbReference type="Gene3D" id="3.40.50.150">
    <property type="entry name" value="Vaccinia Virus protein VP39"/>
    <property type="match status" value="1"/>
</dbReference>
<keyword evidence="2" id="KW-1185">Reference proteome</keyword>
<name>A0A1I7XYX3_9BILA</name>
<accession>A0A1I7XYX3</accession>
<evidence type="ECO:0000313" key="2">
    <source>
        <dbReference type="Proteomes" id="UP000095287"/>
    </source>
</evidence>
<evidence type="ECO:0000259" key="1">
    <source>
        <dbReference type="Pfam" id="PF05430"/>
    </source>
</evidence>
<dbReference type="InterPro" id="IPR008471">
    <property type="entry name" value="MnmC-like_methylTransf"/>
</dbReference>
<organism evidence="2 3">
    <name type="scientific">Steinernema glaseri</name>
    <dbReference type="NCBI Taxonomy" id="37863"/>
    <lineage>
        <taxon>Eukaryota</taxon>
        <taxon>Metazoa</taxon>
        <taxon>Ecdysozoa</taxon>
        <taxon>Nematoda</taxon>
        <taxon>Chromadorea</taxon>
        <taxon>Rhabditida</taxon>
        <taxon>Tylenchina</taxon>
        <taxon>Panagrolaimomorpha</taxon>
        <taxon>Strongyloidoidea</taxon>
        <taxon>Steinernematidae</taxon>
        <taxon>Steinernema</taxon>
    </lineage>
</organism>
<dbReference type="InterPro" id="IPR029063">
    <property type="entry name" value="SAM-dependent_MTases_sf"/>
</dbReference>
<reference evidence="3" key="1">
    <citation type="submission" date="2016-11" db="UniProtKB">
        <authorList>
            <consortium name="WormBaseParasite"/>
        </authorList>
    </citation>
    <scope>IDENTIFICATION</scope>
</reference>